<protein>
    <submittedName>
        <fullName evidence="1">Uncharacterized protein</fullName>
    </submittedName>
</protein>
<reference evidence="1" key="1">
    <citation type="submission" date="2019-08" db="EMBL/GenBank/DDBJ databases">
        <authorList>
            <person name="Kucharzyk K."/>
            <person name="Murdoch R.W."/>
            <person name="Higgins S."/>
            <person name="Loffler F."/>
        </authorList>
    </citation>
    <scope>NUCLEOTIDE SEQUENCE</scope>
</reference>
<dbReference type="AlphaFoldDB" id="A0A645AQN1"/>
<accession>A0A645AQN1</accession>
<evidence type="ECO:0000313" key="1">
    <source>
        <dbReference type="EMBL" id="MPM55420.1"/>
    </source>
</evidence>
<sequence>MLGRQEDEADPLVVGQRFQRVFQRPPGGFAAGGVAVESKDDAVDLAQQLLHVGWRRCRAQRRHRVTDAVLGQGDDVHVAFGDDRRVGGAHGLARLRQAEQFAAFFEKRGFRRVQVFRFALVDDAAAEGDDVALGVDDGDHQAVAEAVVTAAGVIVDDQAGQLQGVAVVIGEDRLQVLPAVRGVADAEAGGGLAGQAAALAVVDGARRLAQLFLVPGGGAAHDLDQIAGVAAAVRGVAAVVGDGHAGARRQFAHGVDETHALVFHDETDGGAVGAAAEAVVELLARADRERRRLFVVEGAAGGVIGARLLQRYVAVDQVDDVDPGQQILDEVFRDHGLRISRRGRP</sequence>
<comment type="caution">
    <text evidence="1">The sequence shown here is derived from an EMBL/GenBank/DDBJ whole genome shotgun (WGS) entry which is preliminary data.</text>
</comment>
<organism evidence="1">
    <name type="scientific">bioreactor metagenome</name>
    <dbReference type="NCBI Taxonomy" id="1076179"/>
    <lineage>
        <taxon>unclassified sequences</taxon>
        <taxon>metagenomes</taxon>
        <taxon>ecological metagenomes</taxon>
    </lineage>
</organism>
<gene>
    <name evidence="1" type="ORF">SDC9_102217</name>
</gene>
<dbReference type="EMBL" id="VSSQ01015265">
    <property type="protein sequence ID" value="MPM55420.1"/>
    <property type="molecule type" value="Genomic_DNA"/>
</dbReference>
<proteinExistence type="predicted"/>
<name>A0A645AQN1_9ZZZZ</name>